<keyword evidence="1" id="KW-0732">Signal</keyword>
<evidence type="ECO:0000256" key="1">
    <source>
        <dbReference type="SAM" id="SignalP"/>
    </source>
</evidence>
<gene>
    <name evidence="2" type="ORF">EV141_1065</name>
</gene>
<proteinExistence type="predicted"/>
<name>A0A4Q7LSE5_9MICO</name>
<dbReference type="RefSeq" id="WP_130484936.1">
    <property type="nucleotide sequence ID" value="NZ_SGWW01000002.1"/>
</dbReference>
<reference evidence="2 3" key="1">
    <citation type="journal article" date="2015" name="Stand. Genomic Sci.">
        <title>Genomic Encyclopedia of Bacterial and Archaeal Type Strains, Phase III: the genomes of soil and plant-associated and newly described type strains.</title>
        <authorList>
            <person name="Whitman W.B."/>
            <person name="Woyke T."/>
            <person name="Klenk H.P."/>
            <person name="Zhou Y."/>
            <person name="Lilburn T.G."/>
            <person name="Beck B.J."/>
            <person name="De Vos P."/>
            <person name="Vandamme P."/>
            <person name="Eisen J.A."/>
            <person name="Garrity G."/>
            <person name="Hugenholtz P."/>
            <person name="Kyrpides N.C."/>
        </authorList>
    </citation>
    <scope>NUCLEOTIDE SEQUENCE [LARGE SCALE GENOMIC DNA]</scope>
    <source>
        <strain evidence="2 3">CV2</strain>
    </source>
</reference>
<protein>
    <submittedName>
        <fullName evidence="2">Uncharacterized protein</fullName>
    </submittedName>
</protein>
<dbReference type="Proteomes" id="UP000293519">
    <property type="component" value="Unassembled WGS sequence"/>
</dbReference>
<feature type="signal peptide" evidence="1">
    <location>
        <begin position="1"/>
        <end position="31"/>
    </location>
</feature>
<dbReference type="EMBL" id="SGWW01000002">
    <property type="protein sequence ID" value="RZS57353.1"/>
    <property type="molecule type" value="Genomic_DNA"/>
</dbReference>
<feature type="chain" id="PRO_5038786522" evidence="1">
    <location>
        <begin position="32"/>
        <end position="370"/>
    </location>
</feature>
<evidence type="ECO:0000313" key="2">
    <source>
        <dbReference type="EMBL" id="RZS57353.1"/>
    </source>
</evidence>
<organism evidence="2 3">
    <name type="scientific">Microcella putealis</name>
    <dbReference type="NCBI Taxonomy" id="337005"/>
    <lineage>
        <taxon>Bacteria</taxon>
        <taxon>Bacillati</taxon>
        <taxon>Actinomycetota</taxon>
        <taxon>Actinomycetes</taxon>
        <taxon>Micrococcales</taxon>
        <taxon>Microbacteriaceae</taxon>
        <taxon>Microcella</taxon>
    </lineage>
</organism>
<sequence length="370" mass="36511">MSSTPARALGAVAAAPAVAVLTALVAGSATAPPDSGLAWPDGDYTVILEGGRAASGSGGDVTSAEATGELTGTFDITVGEGAEPAFVAYLYTLSGSGISAGGITGSADLTITVDGEARASGGQVTIARANAQAQWSNVLIDGQALPFPPPPIDVPLDDALPLIAQSRTCGVVEGEWRGVVAGLAAVAAASPGFSEQAVAEARFLAISRAIAGADPGELVQSLRRSLDTLAETTAAVREGRLSALEAVDVLRSQVFEAELLISGLTLPGCPNLGEYGLGISGGLTALIDAIRDSIAASGEPLEASVIADLVEAAVRGGLVSADAEFADALAALVAEAAVGADGDASILFPLIMAAAALGDLALADQLAEEL</sequence>
<evidence type="ECO:0000313" key="3">
    <source>
        <dbReference type="Proteomes" id="UP000293519"/>
    </source>
</evidence>
<dbReference type="AlphaFoldDB" id="A0A4Q7LSE5"/>
<accession>A0A4Q7LSE5</accession>
<keyword evidence="3" id="KW-1185">Reference proteome</keyword>
<comment type="caution">
    <text evidence="2">The sequence shown here is derived from an EMBL/GenBank/DDBJ whole genome shotgun (WGS) entry which is preliminary data.</text>
</comment>